<sequence>MRLGGIEWSSKPVLIVLLHFSSTHITFHDVPTNPIPNTQPSKPSQTDIVLPVHGRNKPIALGQVGLRCRHCKDRLHTKHAVTYPTYISSIYNSVKQMFRLHFDQCDMIPVELKNKVGSLKDSTANRGGRKQYWVDSAKRLGLVDTSFGIHFGRDPHDPLPPLGGPRDSQMPPLEEDERSQPSLAEDGSPLKIDFYGSQDVQEPEYYPLVLPEDKPLISDYLYLALEQMQPANLMDADRVGCYKGRRTGFPGLACKHCVGQAGCGRYFPASEASLSQTTTSQTLVNHVRNCRRCPIEVREELELMKRAKGNYESKNNDNKPRHGGRKVFFHRLWCRIQRIPLPKHEKIEDLPQKTPNRQKSLSSPSSSGRKRKKSVDTDHDDEETGPEKKLTKHDGIDVSGSFDNSGKLKDATISTNESHIKTQISPAFHGSIRLARGDDSSWLSDACCFIRSNLVEAFTASEAEVDDVNATSPGQVGVRCLYCAKNLSANDRPKGHVHFPSSVAGIQDAVSDLNRRHLQLCNEIPSDIRDTFRSLKGFGSKTDGDTAQYWVDSAKELGLCDYEGGRGEVMFFRNPHESSPADLIDIARKTDAPTASFIVRPEDRDSCTDHIVLLLKQFTPCRFEPSDRRGGSTKSRDRAIGFPGLMCIHCHHKRYFPVAEKKVSDTTNLMMTHITNCFSSPMQVKASLCYLQHRSLIQKSQLMGNWKITFFKRVWDRLHHQNWDESSLSLTTKSDAPSSAGVATAGRHAVADSKADEKNEANGEDLAEGITEEITETPDSIDEEMSPGNADALSKMRGLIRAAALWLTERDVEAEARIRSGRGLGSVQTVRPAGRGGRGRGGRGRGGKKG</sequence>
<gene>
    <name evidence="2" type="ORF">HJC23_002374</name>
</gene>
<feature type="compositionally biased region" description="Basic and acidic residues" evidence="1">
    <location>
        <begin position="749"/>
        <end position="761"/>
    </location>
</feature>
<evidence type="ECO:0000313" key="3">
    <source>
        <dbReference type="Proteomes" id="UP001516023"/>
    </source>
</evidence>
<organism evidence="2 3">
    <name type="scientific">Cyclotella cryptica</name>
    <dbReference type="NCBI Taxonomy" id="29204"/>
    <lineage>
        <taxon>Eukaryota</taxon>
        <taxon>Sar</taxon>
        <taxon>Stramenopiles</taxon>
        <taxon>Ochrophyta</taxon>
        <taxon>Bacillariophyta</taxon>
        <taxon>Coscinodiscophyceae</taxon>
        <taxon>Thalassiosirophycidae</taxon>
        <taxon>Stephanodiscales</taxon>
        <taxon>Stephanodiscaceae</taxon>
        <taxon>Cyclotella</taxon>
    </lineage>
</organism>
<feature type="region of interest" description="Disordered" evidence="1">
    <location>
        <begin position="727"/>
        <end position="770"/>
    </location>
</feature>
<name>A0ABD3QNC1_9STRA</name>
<evidence type="ECO:0000256" key="1">
    <source>
        <dbReference type="SAM" id="MobiDB-lite"/>
    </source>
</evidence>
<feature type="region of interest" description="Disordered" evidence="1">
    <location>
        <begin position="344"/>
        <end position="409"/>
    </location>
</feature>
<feature type="compositionally biased region" description="Polar residues" evidence="1">
    <location>
        <begin position="727"/>
        <end position="737"/>
    </location>
</feature>
<protein>
    <submittedName>
        <fullName evidence="2">Uncharacterized protein</fullName>
    </submittedName>
</protein>
<keyword evidence="3" id="KW-1185">Reference proteome</keyword>
<feature type="region of interest" description="Disordered" evidence="1">
    <location>
        <begin position="817"/>
        <end position="850"/>
    </location>
</feature>
<comment type="caution">
    <text evidence="2">The sequence shown here is derived from an EMBL/GenBank/DDBJ whole genome shotgun (WGS) entry which is preliminary data.</text>
</comment>
<accession>A0ABD3QNC1</accession>
<evidence type="ECO:0000313" key="2">
    <source>
        <dbReference type="EMBL" id="KAL3801081.1"/>
    </source>
</evidence>
<feature type="compositionally biased region" description="Basic and acidic residues" evidence="1">
    <location>
        <begin position="385"/>
        <end position="396"/>
    </location>
</feature>
<feature type="compositionally biased region" description="Low complexity" evidence="1">
    <location>
        <begin position="357"/>
        <end position="367"/>
    </location>
</feature>
<feature type="region of interest" description="Disordered" evidence="1">
    <location>
        <begin position="151"/>
        <end position="189"/>
    </location>
</feature>
<dbReference type="AlphaFoldDB" id="A0ABD3QNC1"/>
<proteinExistence type="predicted"/>
<dbReference type="EMBL" id="JABMIG020000029">
    <property type="protein sequence ID" value="KAL3801081.1"/>
    <property type="molecule type" value="Genomic_DNA"/>
</dbReference>
<reference evidence="2 3" key="1">
    <citation type="journal article" date="2020" name="G3 (Bethesda)">
        <title>Improved Reference Genome for Cyclotella cryptica CCMP332, a Model for Cell Wall Morphogenesis, Salinity Adaptation, and Lipid Production in Diatoms (Bacillariophyta).</title>
        <authorList>
            <person name="Roberts W.R."/>
            <person name="Downey K.M."/>
            <person name="Ruck E.C."/>
            <person name="Traller J.C."/>
            <person name="Alverson A.J."/>
        </authorList>
    </citation>
    <scope>NUCLEOTIDE SEQUENCE [LARGE SCALE GENOMIC DNA]</scope>
    <source>
        <strain evidence="2 3">CCMP332</strain>
    </source>
</reference>
<dbReference type="Proteomes" id="UP001516023">
    <property type="component" value="Unassembled WGS sequence"/>
</dbReference>
<feature type="compositionally biased region" description="Basic residues" evidence="1">
    <location>
        <begin position="837"/>
        <end position="850"/>
    </location>
</feature>